<protein>
    <submittedName>
        <fullName evidence="2">Uncharacterized protein</fullName>
    </submittedName>
</protein>
<accession>A0AAE1NA36</accession>
<proteinExistence type="predicted"/>
<gene>
    <name evidence="2" type="ORF">QN277_002182</name>
</gene>
<sequence>MECGVVQSLNEALRPPLLSCDSDDPPEIDLPSKIAYRLSCVWPLFDTRFGDPVVAMLGPSLPPIEPLVLGLVPCASFRSSIFLHLGFSLPNSCASGDSPATVDSSSSTSSLSLTANTDHSSSSTSISSVNL</sequence>
<dbReference type="Proteomes" id="UP001293593">
    <property type="component" value="Unassembled WGS sequence"/>
</dbReference>
<feature type="region of interest" description="Disordered" evidence="1">
    <location>
        <begin position="94"/>
        <end position="131"/>
    </location>
</feature>
<name>A0AAE1NA36_9FABA</name>
<feature type="compositionally biased region" description="Low complexity" evidence="1">
    <location>
        <begin position="104"/>
        <end position="131"/>
    </location>
</feature>
<dbReference type="EMBL" id="JAWXYG010000001">
    <property type="protein sequence ID" value="KAK4285491.1"/>
    <property type="molecule type" value="Genomic_DNA"/>
</dbReference>
<dbReference type="AlphaFoldDB" id="A0AAE1NA36"/>
<evidence type="ECO:0000313" key="2">
    <source>
        <dbReference type="EMBL" id="KAK4285491.1"/>
    </source>
</evidence>
<reference evidence="2" key="1">
    <citation type="submission" date="2023-10" db="EMBL/GenBank/DDBJ databases">
        <title>Chromosome-level genome of the transformable northern wattle, Acacia crassicarpa.</title>
        <authorList>
            <person name="Massaro I."/>
            <person name="Sinha N.R."/>
            <person name="Poethig S."/>
            <person name="Leichty A.R."/>
        </authorList>
    </citation>
    <scope>NUCLEOTIDE SEQUENCE</scope>
    <source>
        <strain evidence="2">Acra3RX</strain>
        <tissue evidence="2">Leaf</tissue>
    </source>
</reference>
<keyword evidence="3" id="KW-1185">Reference proteome</keyword>
<evidence type="ECO:0000313" key="3">
    <source>
        <dbReference type="Proteomes" id="UP001293593"/>
    </source>
</evidence>
<evidence type="ECO:0000256" key="1">
    <source>
        <dbReference type="SAM" id="MobiDB-lite"/>
    </source>
</evidence>
<organism evidence="2 3">
    <name type="scientific">Acacia crassicarpa</name>
    <name type="common">northern wattle</name>
    <dbReference type="NCBI Taxonomy" id="499986"/>
    <lineage>
        <taxon>Eukaryota</taxon>
        <taxon>Viridiplantae</taxon>
        <taxon>Streptophyta</taxon>
        <taxon>Embryophyta</taxon>
        <taxon>Tracheophyta</taxon>
        <taxon>Spermatophyta</taxon>
        <taxon>Magnoliopsida</taxon>
        <taxon>eudicotyledons</taxon>
        <taxon>Gunneridae</taxon>
        <taxon>Pentapetalae</taxon>
        <taxon>rosids</taxon>
        <taxon>fabids</taxon>
        <taxon>Fabales</taxon>
        <taxon>Fabaceae</taxon>
        <taxon>Caesalpinioideae</taxon>
        <taxon>mimosoid clade</taxon>
        <taxon>Acacieae</taxon>
        <taxon>Acacia</taxon>
    </lineage>
</organism>
<comment type="caution">
    <text evidence="2">The sequence shown here is derived from an EMBL/GenBank/DDBJ whole genome shotgun (WGS) entry which is preliminary data.</text>
</comment>